<organism evidence="2 3">
    <name type="scientific">Paspalum notatum var. saurae</name>
    <dbReference type="NCBI Taxonomy" id="547442"/>
    <lineage>
        <taxon>Eukaryota</taxon>
        <taxon>Viridiplantae</taxon>
        <taxon>Streptophyta</taxon>
        <taxon>Embryophyta</taxon>
        <taxon>Tracheophyta</taxon>
        <taxon>Spermatophyta</taxon>
        <taxon>Magnoliopsida</taxon>
        <taxon>Liliopsida</taxon>
        <taxon>Poales</taxon>
        <taxon>Poaceae</taxon>
        <taxon>PACMAD clade</taxon>
        <taxon>Panicoideae</taxon>
        <taxon>Andropogonodae</taxon>
        <taxon>Paspaleae</taxon>
        <taxon>Paspalinae</taxon>
        <taxon>Paspalum</taxon>
    </lineage>
</organism>
<feature type="region of interest" description="Disordered" evidence="1">
    <location>
        <begin position="44"/>
        <end position="65"/>
    </location>
</feature>
<gene>
    <name evidence="2" type="ORF">U9M48_033685</name>
</gene>
<feature type="compositionally biased region" description="Basic and acidic residues" evidence="1">
    <location>
        <begin position="54"/>
        <end position="65"/>
    </location>
</feature>
<keyword evidence="3" id="KW-1185">Reference proteome</keyword>
<protein>
    <submittedName>
        <fullName evidence="2">Uncharacterized protein</fullName>
    </submittedName>
</protein>
<sequence length="65" mass="6974">MRASALPNNSLSSSGTPSHCEGCMSDESRVGSLAWNNSMMTTGSMDGKIVNNDTRIRNNRKENGP</sequence>
<dbReference type="AlphaFoldDB" id="A0AAQ3UAP7"/>
<evidence type="ECO:0000313" key="2">
    <source>
        <dbReference type="EMBL" id="WVZ86977.1"/>
    </source>
</evidence>
<dbReference type="Proteomes" id="UP001341281">
    <property type="component" value="Chromosome 07"/>
</dbReference>
<reference evidence="2 3" key="1">
    <citation type="submission" date="2024-02" db="EMBL/GenBank/DDBJ databases">
        <title>High-quality chromosome-scale genome assembly of Pensacola bahiagrass (Paspalum notatum Flugge var. saurae).</title>
        <authorList>
            <person name="Vega J.M."/>
            <person name="Podio M."/>
            <person name="Orjuela J."/>
            <person name="Siena L.A."/>
            <person name="Pessino S.C."/>
            <person name="Combes M.C."/>
            <person name="Mariac C."/>
            <person name="Albertini E."/>
            <person name="Pupilli F."/>
            <person name="Ortiz J.P.A."/>
            <person name="Leblanc O."/>
        </authorList>
    </citation>
    <scope>NUCLEOTIDE SEQUENCE [LARGE SCALE GENOMIC DNA]</scope>
    <source>
        <strain evidence="2">R1</strain>
        <tissue evidence="2">Leaf</tissue>
    </source>
</reference>
<accession>A0AAQ3UAP7</accession>
<feature type="region of interest" description="Disordered" evidence="1">
    <location>
        <begin position="1"/>
        <end position="24"/>
    </location>
</feature>
<proteinExistence type="predicted"/>
<evidence type="ECO:0000313" key="3">
    <source>
        <dbReference type="Proteomes" id="UP001341281"/>
    </source>
</evidence>
<dbReference type="EMBL" id="CP144751">
    <property type="protein sequence ID" value="WVZ86977.1"/>
    <property type="molecule type" value="Genomic_DNA"/>
</dbReference>
<evidence type="ECO:0000256" key="1">
    <source>
        <dbReference type="SAM" id="MobiDB-lite"/>
    </source>
</evidence>
<feature type="compositionally biased region" description="Low complexity" evidence="1">
    <location>
        <begin position="1"/>
        <end position="14"/>
    </location>
</feature>
<name>A0AAQ3UAP7_PASNO</name>